<sequence>MNPHNMSFPEILDNFRDRWVTFTMKDKSQRKLYVEEIENQLDGWDDVIFMVTPPKNDPKLLDISLNEIVSAVPGEHEPLNTNI</sequence>
<evidence type="ECO:0000313" key="1">
    <source>
        <dbReference type="EMBL" id="SER14050.1"/>
    </source>
</evidence>
<reference evidence="1 2" key="1">
    <citation type="submission" date="2016-10" db="EMBL/GenBank/DDBJ databases">
        <authorList>
            <person name="Varghese N."/>
            <person name="Submissions S."/>
        </authorList>
    </citation>
    <scope>NUCLEOTIDE SEQUENCE [LARGE SCALE GENOMIC DNA]</scope>
    <source>
        <strain evidence="1 2">CGMCC 1.3889</strain>
    </source>
</reference>
<dbReference type="EMBL" id="FOGK01000002">
    <property type="protein sequence ID" value="SER14050.1"/>
    <property type="molecule type" value="Genomic_DNA"/>
</dbReference>
<evidence type="ECO:0000313" key="2">
    <source>
        <dbReference type="Proteomes" id="UP000182818"/>
    </source>
</evidence>
<comment type="caution">
    <text evidence="1">The sequence shown here is derived from an EMBL/GenBank/DDBJ whole genome shotgun (WGS) entry which is preliminary data.</text>
</comment>
<organism evidence="1 2">
    <name type="scientific">Pediococcus ethanolidurans</name>
    <dbReference type="NCBI Taxonomy" id="319653"/>
    <lineage>
        <taxon>Bacteria</taxon>
        <taxon>Bacillati</taxon>
        <taxon>Bacillota</taxon>
        <taxon>Bacilli</taxon>
        <taxon>Lactobacillales</taxon>
        <taxon>Lactobacillaceae</taxon>
        <taxon>Pediococcus</taxon>
    </lineage>
</organism>
<dbReference type="RefSeq" id="WP_057806268.1">
    <property type="nucleotide sequence ID" value="NZ_BJYP01000005.1"/>
</dbReference>
<dbReference type="Proteomes" id="UP000182818">
    <property type="component" value="Unassembled WGS sequence"/>
</dbReference>
<name>A0A1H9LRM4_9LACO</name>
<keyword evidence="2" id="KW-1185">Reference proteome</keyword>
<protein>
    <submittedName>
        <fullName evidence="1">Uncharacterized protein</fullName>
    </submittedName>
</protein>
<accession>A0A1H9LRM4</accession>
<proteinExistence type="predicted"/>
<gene>
    <name evidence="1" type="ORF">SAMN04487973_10238</name>
</gene>
<dbReference type="GeneID" id="76043592"/>